<dbReference type="GO" id="GO:0046872">
    <property type="term" value="F:metal ion binding"/>
    <property type="evidence" value="ECO:0007669"/>
    <property type="project" value="UniProtKB-KW"/>
</dbReference>
<dbReference type="RefSeq" id="WP_048877217.1">
    <property type="nucleotide sequence ID" value="NZ_BANC01000007.1"/>
</dbReference>
<dbReference type="AlphaFoldDB" id="A0A0D6PBZ7"/>
<dbReference type="Proteomes" id="UP000032668">
    <property type="component" value="Unassembled WGS sequence"/>
</dbReference>
<gene>
    <name evidence="4" type="ORF">Aam_007_010</name>
</gene>
<evidence type="ECO:0000256" key="1">
    <source>
        <dbReference type="ARBA" id="ARBA00010211"/>
    </source>
</evidence>
<dbReference type="SUPFAM" id="SSF56529">
    <property type="entry name" value="FAH"/>
    <property type="match status" value="1"/>
</dbReference>
<keyword evidence="5" id="KW-1185">Reference proteome</keyword>
<dbReference type="GO" id="GO:0019752">
    <property type="term" value="P:carboxylic acid metabolic process"/>
    <property type="evidence" value="ECO:0007669"/>
    <property type="project" value="UniProtKB-ARBA"/>
</dbReference>
<evidence type="ECO:0000259" key="3">
    <source>
        <dbReference type="Pfam" id="PF01557"/>
    </source>
</evidence>
<comment type="similarity">
    <text evidence="1">Belongs to the FAH family.</text>
</comment>
<accession>A0A0D6PBZ7</accession>
<evidence type="ECO:0000313" key="5">
    <source>
        <dbReference type="Proteomes" id="UP000032668"/>
    </source>
</evidence>
<dbReference type="EMBL" id="BANC01000007">
    <property type="protein sequence ID" value="GAN78723.1"/>
    <property type="molecule type" value="Genomic_DNA"/>
</dbReference>
<comment type="caution">
    <text evidence="4">The sequence shown here is derived from an EMBL/GenBank/DDBJ whole genome shotgun (WGS) entry which is preliminary data.</text>
</comment>
<protein>
    <submittedName>
        <fullName evidence="4">Fumarylacetoacetate hydrolase</fullName>
    </submittedName>
</protein>
<evidence type="ECO:0000313" key="4">
    <source>
        <dbReference type="EMBL" id="GAN78723.1"/>
    </source>
</evidence>
<evidence type="ECO:0000256" key="2">
    <source>
        <dbReference type="ARBA" id="ARBA00022723"/>
    </source>
</evidence>
<dbReference type="FunFam" id="3.90.850.10:FF:000002">
    <property type="entry name" value="2-hydroxyhepta-2,4-diene-1,7-dioate isomerase"/>
    <property type="match status" value="1"/>
</dbReference>
<dbReference type="OrthoDB" id="9780293at2"/>
<keyword evidence="4" id="KW-0378">Hydrolase</keyword>
<dbReference type="GO" id="GO:0016787">
    <property type="term" value="F:hydrolase activity"/>
    <property type="evidence" value="ECO:0007669"/>
    <property type="project" value="UniProtKB-KW"/>
</dbReference>
<name>A0A0D6PBZ7_9PROT</name>
<keyword evidence="2" id="KW-0479">Metal-binding</keyword>
<dbReference type="Gene3D" id="3.90.850.10">
    <property type="entry name" value="Fumarylacetoacetase-like, C-terminal domain"/>
    <property type="match status" value="1"/>
</dbReference>
<sequence>MKLLRYGDDSQEKWGMLDSAGGIRTLEDVLPHIGSEPVSLEWLAHLQKLDPAKLPVLKVEHRVGPCIPRPLNFVCIGLNYADHAAETGGKTPKEPILFLKSLSAFCGPHDDIIIPPGSRKTDWEVELGVVIGAKASRVSEDEAMDYVAGYAVVNDVSEREYQTERGGQWDKGKGCDHFGPVGPYLVTKDEVPDPQALRLFCEVDGEMMQDGTTANMIFSVKTLVSYVSQFITLHPGDIIATGTPAGVGMGKKPAPIFLRAGQTVRLGIEGLGEQQAKTVGG</sequence>
<dbReference type="InterPro" id="IPR036663">
    <property type="entry name" value="Fumarylacetoacetase_C_sf"/>
</dbReference>
<dbReference type="PANTHER" id="PTHR42796:SF4">
    <property type="entry name" value="FUMARYLACETOACETATE HYDROLASE DOMAIN-CONTAINING PROTEIN 2A"/>
    <property type="match status" value="1"/>
</dbReference>
<reference evidence="4 5" key="1">
    <citation type="submission" date="2012-11" db="EMBL/GenBank/DDBJ databases">
        <title>Whole genome sequence of Acidocella aminolytica 101 = DSM 11237.</title>
        <authorList>
            <person name="Azuma Y."/>
            <person name="Higashiura N."/>
            <person name="Hirakawa H."/>
            <person name="Matsushita K."/>
        </authorList>
    </citation>
    <scope>NUCLEOTIDE SEQUENCE [LARGE SCALE GENOMIC DNA]</scope>
    <source>
        <strain evidence="5">101 / DSM 11237</strain>
    </source>
</reference>
<organism evidence="4 5">
    <name type="scientific">Acidocella aminolytica 101 = DSM 11237</name>
    <dbReference type="NCBI Taxonomy" id="1120923"/>
    <lineage>
        <taxon>Bacteria</taxon>
        <taxon>Pseudomonadati</taxon>
        <taxon>Pseudomonadota</taxon>
        <taxon>Alphaproteobacteria</taxon>
        <taxon>Acetobacterales</taxon>
        <taxon>Acidocellaceae</taxon>
        <taxon>Acidocella</taxon>
    </lineage>
</organism>
<dbReference type="STRING" id="1120923.SAMN02746095_01184"/>
<dbReference type="InterPro" id="IPR011234">
    <property type="entry name" value="Fumarylacetoacetase-like_C"/>
</dbReference>
<proteinExistence type="inferred from homology"/>
<dbReference type="PANTHER" id="PTHR42796">
    <property type="entry name" value="FUMARYLACETOACETATE HYDROLASE DOMAIN-CONTAINING PROTEIN 2A-RELATED"/>
    <property type="match status" value="1"/>
</dbReference>
<feature type="domain" description="Fumarylacetoacetase-like C-terminal" evidence="3">
    <location>
        <begin position="73"/>
        <end position="276"/>
    </location>
</feature>
<dbReference type="GO" id="GO:0016853">
    <property type="term" value="F:isomerase activity"/>
    <property type="evidence" value="ECO:0007669"/>
    <property type="project" value="UniProtKB-ARBA"/>
</dbReference>
<dbReference type="Pfam" id="PF01557">
    <property type="entry name" value="FAA_hydrolase"/>
    <property type="match status" value="1"/>
</dbReference>
<dbReference type="InterPro" id="IPR051121">
    <property type="entry name" value="FAH"/>
</dbReference>